<name>A0A165GPU1_EXIGL</name>
<protein>
    <submittedName>
        <fullName evidence="1">Uncharacterized protein</fullName>
    </submittedName>
</protein>
<proteinExistence type="predicted"/>
<keyword evidence="2" id="KW-1185">Reference proteome</keyword>
<dbReference type="EMBL" id="KV426039">
    <property type="protein sequence ID" value="KZV90833.1"/>
    <property type="molecule type" value="Genomic_DNA"/>
</dbReference>
<evidence type="ECO:0000313" key="1">
    <source>
        <dbReference type="EMBL" id="KZV90833.1"/>
    </source>
</evidence>
<organism evidence="1 2">
    <name type="scientific">Exidia glandulosa HHB12029</name>
    <dbReference type="NCBI Taxonomy" id="1314781"/>
    <lineage>
        <taxon>Eukaryota</taxon>
        <taxon>Fungi</taxon>
        <taxon>Dikarya</taxon>
        <taxon>Basidiomycota</taxon>
        <taxon>Agaricomycotina</taxon>
        <taxon>Agaricomycetes</taxon>
        <taxon>Auriculariales</taxon>
        <taxon>Exidiaceae</taxon>
        <taxon>Exidia</taxon>
    </lineage>
</organism>
<dbReference type="InParanoid" id="A0A165GPU1"/>
<gene>
    <name evidence="1" type="ORF">EXIGLDRAFT_109082</name>
</gene>
<dbReference type="Proteomes" id="UP000077266">
    <property type="component" value="Unassembled WGS sequence"/>
</dbReference>
<sequence length="84" mass="9173">MLIPRCSCNPDATDCSCSGLFCTREVRQRVRGGRDARLKTLDSGSRHGVISGTRHHVSMEEVSIGITAAMLVDKEYNRVPPVGD</sequence>
<evidence type="ECO:0000313" key="2">
    <source>
        <dbReference type="Proteomes" id="UP000077266"/>
    </source>
</evidence>
<accession>A0A165GPU1</accession>
<dbReference type="AlphaFoldDB" id="A0A165GPU1"/>
<reference evidence="1 2" key="1">
    <citation type="journal article" date="2016" name="Mol. Biol. Evol.">
        <title>Comparative Genomics of Early-Diverging Mushroom-Forming Fungi Provides Insights into the Origins of Lignocellulose Decay Capabilities.</title>
        <authorList>
            <person name="Nagy L.G."/>
            <person name="Riley R."/>
            <person name="Tritt A."/>
            <person name="Adam C."/>
            <person name="Daum C."/>
            <person name="Floudas D."/>
            <person name="Sun H."/>
            <person name="Yadav J.S."/>
            <person name="Pangilinan J."/>
            <person name="Larsson K.H."/>
            <person name="Matsuura K."/>
            <person name="Barry K."/>
            <person name="Labutti K."/>
            <person name="Kuo R."/>
            <person name="Ohm R.A."/>
            <person name="Bhattacharya S.S."/>
            <person name="Shirouzu T."/>
            <person name="Yoshinaga Y."/>
            <person name="Martin F.M."/>
            <person name="Grigoriev I.V."/>
            <person name="Hibbett D.S."/>
        </authorList>
    </citation>
    <scope>NUCLEOTIDE SEQUENCE [LARGE SCALE GENOMIC DNA]</scope>
    <source>
        <strain evidence="1 2">HHB12029</strain>
    </source>
</reference>